<dbReference type="SUPFAM" id="SSF53850">
    <property type="entry name" value="Periplasmic binding protein-like II"/>
    <property type="match status" value="1"/>
</dbReference>
<dbReference type="Pfam" id="PF00496">
    <property type="entry name" value="SBP_bac_5"/>
    <property type="match status" value="1"/>
</dbReference>
<evidence type="ECO:0000313" key="3">
    <source>
        <dbReference type="Proteomes" id="UP001501710"/>
    </source>
</evidence>
<evidence type="ECO:0000313" key="2">
    <source>
        <dbReference type="EMBL" id="GAA4241667.1"/>
    </source>
</evidence>
<feature type="domain" description="Solute-binding protein family 5" evidence="1">
    <location>
        <begin position="79"/>
        <end position="421"/>
    </location>
</feature>
<accession>A0ABP8CPN0</accession>
<dbReference type="CDD" id="cd00995">
    <property type="entry name" value="PBP2_NikA_DppA_OppA_like"/>
    <property type="match status" value="1"/>
</dbReference>
<dbReference type="InterPro" id="IPR000914">
    <property type="entry name" value="SBP_5_dom"/>
</dbReference>
<comment type="caution">
    <text evidence="2">The sequence shown here is derived from an EMBL/GenBank/DDBJ whole genome shotgun (WGS) entry which is preliminary data.</text>
</comment>
<dbReference type="PANTHER" id="PTHR30290:SF83">
    <property type="entry name" value="ABC TRANSPORTER SUBSTRATE-BINDING PROTEIN"/>
    <property type="match status" value="1"/>
</dbReference>
<dbReference type="Proteomes" id="UP001501710">
    <property type="component" value="Unassembled WGS sequence"/>
</dbReference>
<dbReference type="InterPro" id="IPR030678">
    <property type="entry name" value="Peptide/Ni-bd"/>
</dbReference>
<name>A0ABP8CPN0_9ACTN</name>
<dbReference type="Gene3D" id="3.90.76.10">
    <property type="entry name" value="Dipeptide-binding Protein, Domain 1"/>
    <property type="match status" value="1"/>
</dbReference>
<gene>
    <name evidence="2" type="ORF">GCM10022254_71410</name>
</gene>
<dbReference type="PANTHER" id="PTHR30290">
    <property type="entry name" value="PERIPLASMIC BINDING COMPONENT OF ABC TRANSPORTER"/>
    <property type="match status" value="1"/>
</dbReference>
<reference evidence="3" key="1">
    <citation type="journal article" date="2019" name="Int. J. Syst. Evol. Microbiol.">
        <title>The Global Catalogue of Microorganisms (GCM) 10K type strain sequencing project: providing services to taxonomists for standard genome sequencing and annotation.</title>
        <authorList>
            <consortium name="The Broad Institute Genomics Platform"/>
            <consortium name="The Broad Institute Genome Sequencing Center for Infectious Disease"/>
            <person name="Wu L."/>
            <person name="Ma J."/>
        </authorList>
    </citation>
    <scope>NUCLEOTIDE SEQUENCE [LARGE SCALE GENOMIC DNA]</scope>
    <source>
        <strain evidence="3">JCM 17440</strain>
    </source>
</reference>
<organism evidence="2 3">
    <name type="scientific">Actinomadura meridiana</name>
    <dbReference type="NCBI Taxonomy" id="559626"/>
    <lineage>
        <taxon>Bacteria</taxon>
        <taxon>Bacillati</taxon>
        <taxon>Actinomycetota</taxon>
        <taxon>Actinomycetes</taxon>
        <taxon>Streptosporangiales</taxon>
        <taxon>Thermomonosporaceae</taxon>
        <taxon>Actinomadura</taxon>
    </lineage>
</organism>
<dbReference type="Gene3D" id="3.10.105.10">
    <property type="entry name" value="Dipeptide-binding Protein, Domain 3"/>
    <property type="match status" value="1"/>
</dbReference>
<evidence type="ECO:0000259" key="1">
    <source>
        <dbReference type="Pfam" id="PF00496"/>
    </source>
</evidence>
<proteinExistence type="predicted"/>
<keyword evidence="3" id="KW-1185">Reference proteome</keyword>
<dbReference type="RefSeq" id="WP_344906774.1">
    <property type="nucleotide sequence ID" value="NZ_BAABAS010000029.1"/>
</dbReference>
<dbReference type="PIRSF" id="PIRSF002741">
    <property type="entry name" value="MppA"/>
    <property type="match status" value="1"/>
</dbReference>
<protein>
    <submittedName>
        <fullName evidence="2">ABC transporter substrate-binding protein</fullName>
    </submittedName>
</protein>
<dbReference type="InterPro" id="IPR039424">
    <property type="entry name" value="SBP_5"/>
</dbReference>
<sequence>MKSSTRTAALVTGAVVVLLAPIAALKAWSDPADPRISVGAAAPATLLPGDVRDDTGRMIANAVWTGLVSYDPKTGAAVNAAAASITSPDRRVWTVRLRPGATFHDGSPVTSRSFTGAWTTVLREHWAGSRLLSDVAGLDAAHLKVTDDRTFVVTLDRPMGGFPALLGDPAFFPLPDRVLASRDWASYGRTPVGNGPLRVRSRNAREIVLTPRKGGRDVVVKTMPNARTQYTAAESGELDVATRVPTDRHESMNADFGDRHRAVPGRDMTYLAFPGRVERLASPTVRQALSMAIDRSAVTEGPLGHQYSPADALVAPGILPGHREGQCRLCVHDGKAAVAALADAGGLTGPLNLWYEAGRGDDAWVKAVADQLRRELRLDARPHPVPDLRKAVQDGTVDGPFAVHATAAYPAPVASLAPLLDAGTGFADGYTTDLLDQAERAATPDEGVIPARLAESAMLRDMPAMPLWSRHDHFVWSERVRGVSAGAFTGLRLAALSLKD</sequence>
<dbReference type="Gene3D" id="3.40.190.10">
    <property type="entry name" value="Periplasmic binding protein-like II"/>
    <property type="match status" value="1"/>
</dbReference>
<dbReference type="EMBL" id="BAABAS010000029">
    <property type="protein sequence ID" value="GAA4241667.1"/>
    <property type="molecule type" value="Genomic_DNA"/>
</dbReference>